<dbReference type="EMBL" id="CP103424">
    <property type="protein sequence ID" value="UWD34781.1"/>
    <property type="molecule type" value="Genomic_DNA"/>
</dbReference>
<proteinExistence type="predicted"/>
<evidence type="ECO:0000256" key="1">
    <source>
        <dbReference type="SAM" id="Coils"/>
    </source>
</evidence>
<evidence type="ECO:0000256" key="2">
    <source>
        <dbReference type="SAM" id="SignalP"/>
    </source>
</evidence>
<reference evidence="3" key="1">
    <citation type="submission" date="2022-08" db="EMBL/GenBank/DDBJ databases">
        <title>Complete genome sequence of Mycoplasma cottewii type strain VIS.</title>
        <authorList>
            <person name="Spergser J."/>
        </authorList>
    </citation>
    <scope>NUCLEOTIDE SEQUENCE</scope>
    <source>
        <strain evidence="3">VIS</strain>
    </source>
</reference>
<evidence type="ECO:0000313" key="3">
    <source>
        <dbReference type="EMBL" id="UWD34781.1"/>
    </source>
</evidence>
<keyword evidence="2" id="KW-0732">Signal</keyword>
<dbReference type="InterPro" id="IPR005046">
    <property type="entry name" value="DUF285"/>
</dbReference>
<accession>A0ABY5TYV0</accession>
<protein>
    <submittedName>
        <fullName evidence="3">BspA family leucine-rich repeat surface protein</fullName>
    </submittedName>
</protein>
<feature type="signal peptide" evidence="2">
    <location>
        <begin position="1"/>
        <end position="25"/>
    </location>
</feature>
<feature type="chain" id="PRO_5047115557" evidence="2">
    <location>
        <begin position="26"/>
        <end position="423"/>
    </location>
</feature>
<gene>
    <name evidence="3" type="ORF">NX779_03115</name>
</gene>
<dbReference type="PROSITE" id="PS51257">
    <property type="entry name" value="PROKAR_LIPOPROTEIN"/>
    <property type="match status" value="1"/>
</dbReference>
<sequence>MKMFKWLGLGLLTATSVISTSCVIANSISEHNQYINSQDNNSANTLVQNLSTKINDLKTKINEVDDKIGELKQDKVDLTNETSNINNRQIPAKQRELEDVNTLLETAKGETQELLQQKGALEAEIISLREQVGQKNRQIQDMNQRIKSLNETKARLTSELQGKEQELSTLNGQNSAYEQLIVEAWNKNIKGTVWSGETHSSLLNRFKNTTGIDVELENQNDADIEIGDRPGKFEVQKGSIKLELDMGDVYEKERDQKRGSYKLNDPRYPEYKHGTEVSQIGYFINRGGEVQIKNMRFGSKVPKQLPWFITDLSGAFQNLVSDIVIDLEHWDVSNVKYMINTFRNTNAFNHNIASWNTSKVIDFRWVFWDARGFRQSISSWRVDKKATTEFFMNDQCPLYHNPRRSLNLPTTLRERFTDGNGFG</sequence>
<evidence type="ECO:0000313" key="4">
    <source>
        <dbReference type="Proteomes" id="UP001059819"/>
    </source>
</evidence>
<keyword evidence="4" id="KW-1185">Reference proteome</keyword>
<dbReference type="Proteomes" id="UP001059819">
    <property type="component" value="Chromosome"/>
</dbReference>
<organism evidence="3 4">
    <name type="scientific">Mycoplasma cottewii</name>
    <dbReference type="NCBI Taxonomy" id="51364"/>
    <lineage>
        <taxon>Bacteria</taxon>
        <taxon>Bacillati</taxon>
        <taxon>Mycoplasmatota</taxon>
        <taxon>Mollicutes</taxon>
        <taxon>Mycoplasmataceae</taxon>
        <taxon>Mycoplasma</taxon>
    </lineage>
</organism>
<name>A0ABY5TYV0_9MOLU</name>
<dbReference type="Gene3D" id="1.10.287.1490">
    <property type="match status" value="1"/>
</dbReference>
<dbReference type="RefSeq" id="WP_259429969.1">
    <property type="nucleotide sequence ID" value="NZ_CP103424.1"/>
</dbReference>
<keyword evidence="1" id="KW-0175">Coiled coil</keyword>
<dbReference type="Pfam" id="PF03382">
    <property type="entry name" value="DUF285"/>
    <property type="match status" value="1"/>
</dbReference>
<feature type="coiled-coil region" evidence="1">
    <location>
        <begin position="40"/>
        <end position="180"/>
    </location>
</feature>